<dbReference type="InterPro" id="IPR004360">
    <property type="entry name" value="Glyas_Fos-R_dOase_dom"/>
</dbReference>
<dbReference type="SUPFAM" id="SSF54593">
    <property type="entry name" value="Glyoxalase/Bleomycin resistance protein/Dihydroxybiphenyl dioxygenase"/>
    <property type="match status" value="1"/>
</dbReference>
<reference evidence="2" key="2">
    <citation type="submission" date="2020-09" db="EMBL/GenBank/DDBJ databases">
        <authorList>
            <person name="Sun Q."/>
            <person name="Zhou Y."/>
        </authorList>
    </citation>
    <scope>NUCLEOTIDE SEQUENCE</scope>
    <source>
        <strain evidence="2">CGMCC 1.12360</strain>
    </source>
</reference>
<feature type="domain" description="Glyoxalase/fosfomycin resistance/dioxygenase" evidence="1">
    <location>
        <begin position="11"/>
        <end position="101"/>
    </location>
</feature>
<protein>
    <recommendedName>
        <fullName evidence="1">Glyoxalase/fosfomycin resistance/dioxygenase domain-containing protein</fullName>
    </recommendedName>
</protein>
<evidence type="ECO:0000259" key="1">
    <source>
        <dbReference type="Pfam" id="PF00903"/>
    </source>
</evidence>
<dbReference type="InterPro" id="IPR029068">
    <property type="entry name" value="Glyas_Bleomycin-R_OHBP_Dase"/>
</dbReference>
<evidence type="ECO:0000313" key="3">
    <source>
        <dbReference type="Proteomes" id="UP000602050"/>
    </source>
</evidence>
<gene>
    <name evidence="2" type="ORF">GCM10010978_05930</name>
</gene>
<dbReference type="AlphaFoldDB" id="A0A8J2ZR51"/>
<dbReference type="Pfam" id="PF00903">
    <property type="entry name" value="Glyoxalase"/>
    <property type="match status" value="1"/>
</dbReference>
<dbReference type="RefSeq" id="WP_229733527.1">
    <property type="nucleotide sequence ID" value="NZ_BMEV01000007.1"/>
</dbReference>
<accession>A0A8J2ZR51</accession>
<dbReference type="Proteomes" id="UP000602050">
    <property type="component" value="Unassembled WGS sequence"/>
</dbReference>
<evidence type="ECO:0000313" key="2">
    <source>
        <dbReference type="EMBL" id="GGH70711.1"/>
    </source>
</evidence>
<dbReference type="EMBL" id="BMEV01000007">
    <property type="protein sequence ID" value="GGH70711.1"/>
    <property type="molecule type" value="Genomic_DNA"/>
</dbReference>
<dbReference type="CDD" id="cd06587">
    <property type="entry name" value="VOC"/>
    <property type="match status" value="1"/>
</dbReference>
<comment type="caution">
    <text evidence="2">The sequence shown here is derived from an EMBL/GenBank/DDBJ whole genome shotgun (WGS) entry which is preliminary data.</text>
</comment>
<name>A0A8J2ZR51_9BACI</name>
<dbReference type="Gene3D" id="3.10.180.10">
    <property type="entry name" value="2,3-Dihydroxybiphenyl 1,2-Dioxygenase, domain 1"/>
    <property type="match status" value="1"/>
</dbReference>
<proteinExistence type="predicted"/>
<keyword evidence="3" id="KW-1185">Reference proteome</keyword>
<reference evidence="2" key="1">
    <citation type="journal article" date="2014" name="Int. J. Syst. Evol. Microbiol.">
        <title>Complete genome sequence of Corynebacterium casei LMG S-19264T (=DSM 44701T), isolated from a smear-ripened cheese.</title>
        <authorList>
            <consortium name="US DOE Joint Genome Institute (JGI-PGF)"/>
            <person name="Walter F."/>
            <person name="Albersmeier A."/>
            <person name="Kalinowski J."/>
            <person name="Ruckert C."/>
        </authorList>
    </citation>
    <scope>NUCLEOTIDE SEQUENCE</scope>
    <source>
        <strain evidence="2">CGMCC 1.12360</strain>
    </source>
</reference>
<organism evidence="2 3">
    <name type="scientific">Compostibacillus humi</name>
    <dbReference type="NCBI Taxonomy" id="1245525"/>
    <lineage>
        <taxon>Bacteria</taxon>
        <taxon>Bacillati</taxon>
        <taxon>Bacillota</taxon>
        <taxon>Bacilli</taxon>
        <taxon>Bacillales</taxon>
        <taxon>Bacillaceae</taxon>
        <taxon>Compostibacillus</taxon>
    </lineage>
</organism>
<sequence length="119" mass="13402">MKNLPIKNQMNTVFVHVTDLKAAAKWYGDLLGIEVDLNKVTSPVFNVPVTGTTSLTLDDHAFDPSFRHDVSSNPIFNLYTPHIEEAYEYVKDKGIEIVREIEWAGIPPGLTLKILMEMS</sequence>